<evidence type="ECO:0000256" key="3">
    <source>
        <dbReference type="ARBA" id="ARBA00022748"/>
    </source>
</evidence>
<evidence type="ECO:0000256" key="2">
    <source>
        <dbReference type="ARBA" id="ARBA00022692"/>
    </source>
</evidence>
<feature type="transmembrane region" description="Helical" evidence="6">
    <location>
        <begin position="7"/>
        <end position="31"/>
    </location>
</feature>
<evidence type="ECO:0000259" key="7">
    <source>
        <dbReference type="Pfam" id="PF01578"/>
    </source>
</evidence>
<keyword evidence="5 6" id="KW-0472">Membrane</keyword>
<sequence>MGIIHKLFFSMGSAVVFFLIFAFASGAATIIESVYNTQTAWALVYGAGWFALIQLILGVNLVYNIYEYKLFKLKKLPAFIFHLSFLFILVGAGITRYFGFEGHMSIRENDSSNEIRTMQSYIQMISSDGNNTYTVSEPKYISSTIGNDFNLRLNIHDKLATLKYKDFTSNATPAWIDSPNGEAVLELMFSDESNSESVTMKLGDKFEVGDMSFSFGAKPTKSKYIQIYIKDSKFYIKTNQDISYMVMSDMSKGELPKDKEVEFAGLRLYSIGGVNFAPRTMKVSAIKGVKKAGENVVGADTIIATLSYNNDSKDVAILSNYPPEAVEVGGQKFYVAWSPMAITLPFSIYLKDFELARYPGSNSPMSYSSDVVVEDGDFKMDYRIYMNNVLDYKGYRFFQSSYDADEGGTILSVNSDPGKWPTYIGYFLLTLGLLLNIFNPNSRFRKLAKAVNEANTKAICAILVAGIAIFGANKSYALSMPQIPQSHLDKVSTLIIQGPDGRMKPFDTMAHEILNKIYRSDKFQSMNPNAVFLSMMANSESWRSVPIIKISDDELKKILGIPKSQKYASFDDFFGPNKDGQIEYKLIKFTELANRKAPATRGLFDKDVLKADEKLNILYMVFIGEMFRVIPKIDDFNNTWLSPGGALMELSGEEASNVAIMLQRYFTAVLESQDSGDWSKADEAIEAIKAYQAEFGSSVMPTSDRVSLELLFNKYKIFQNLTPVYLLAGLTLLAVVFVKMLRPRVRINLIFKIAYWVNILAFIAHTIGMGLRWYIAEHAPWSDGYESLVFIAWCLAFSGTMFARSSAISLALTSILAGVTLFVAHLSWLDPQITNLVPVLKSYWLTIHVSVITASYGFLGLCALLGLFTLVLFALQGKNENKELTRNIIEATRINEMAMILGLSLLVVGNFLGGVWANESWGRYWGWDSKETWALVSILVYAAVVHMRFIPKVNSQYAFAVASMFAYSAIIMTYFGVNFYLVGMHSYAAGDAVPVPNFVWIGVLVMIIVSLLAYRNRRYSVRL</sequence>
<dbReference type="InterPro" id="IPR045062">
    <property type="entry name" value="Cyt_c_biogenesis_CcsA/CcmC"/>
</dbReference>
<dbReference type="PANTHER" id="PTHR30071:SF1">
    <property type="entry name" value="CYTOCHROME B_B6 PROTEIN-RELATED"/>
    <property type="match status" value="1"/>
</dbReference>
<dbReference type="InterPro" id="IPR007816">
    <property type="entry name" value="ResB-like_domain"/>
</dbReference>
<feature type="transmembrane region" description="Helical" evidence="6">
    <location>
        <begin position="78"/>
        <end position="99"/>
    </location>
</feature>
<proteinExistence type="predicted"/>
<dbReference type="Pfam" id="PF01578">
    <property type="entry name" value="Cytochrom_C_asm"/>
    <property type="match status" value="1"/>
</dbReference>
<dbReference type="GO" id="GO:0005886">
    <property type="term" value="C:plasma membrane"/>
    <property type="evidence" value="ECO:0007669"/>
    <property type="project" value="TreeGrafter"/>
</dbReference>
<evidence type="ECO:0000259" key="8">
    <source>
        <dbReference type="Pfam" id="PF05140"/>
    </source>
</evidence>
<evidence type="ECO:0000313" key="9">
    <source>
        <dbReference type="EMBL" id="ARQ97757.1"/>
    </source>
</evidence>
<evidence type="ECO:0000256" key="1">
    <source>
        <dbReference type="ARBA" id="ARBA00004141"/>
    </source>
</evidence>
<dbReference type="AlphaFoldDB" id="A0A1X9SNC9"/>
<feature type="transmembrane region" description="Helical" evidence="6">
    <location>
        <begin position="43"/>
        <end position="66"/>
    </location>
</feature>
<dbReference type="GO" id="GO:0017004">
    <property type="term" value="P:cytochrome complex assembly"/>
    <property type="evidence" value="ECO:0007669"/>
    <property type="project" value="UniProtKB-KW"/>
</dbReference>
<evidence type="ECO:0000256" key="6">
    <source>
        <dbReference type="SAM" id="Phobius"/>
    </source>
</evidence>
<feature type="transmembrane region" description="Helical" evidence="6">
    <location>
        <begin position="849"/>
        <end position="875"/>
    </location>
</feature>
<reference evidence="10" key="2">
    <citation type="journal article" date="2017" name="Genome Biol. Evol.">
        <title>Comparative genomic analysis identifies a Campylobacter clade deficient in selenium metabolism.</title>
        <authorList>
            <person name="Miller W.G."/>
            <person name="Yee E."/>
            <person name="Lopes B.S."/>
            <person name="Chapman M.H."/>
            <person name="Huynh S."/>
            <person name="Bono J.L."/>
            <person name="Parker C.T."/>
            <person name="Strachan N.J.C."/>
            <person name="Forbes K.J."/>
        </authorList>
    </citation>
    <scope>NUCLEOTIDE SEQUENCE [LARGE SCALE GENOMIC DNA]</scope>
    <source>
        <strain evidence="10">NCTC 13004</strain>
    </source>
</reference>
<feature type="transmembrane region" description="Helical" evidence="6">
    <location>
        <begin position="787"/>
        <end position="803"/>
    </location>
</feature>
<feature type="transmembrane region" description="Helical" evidence="6">
    <location>
        <begin position="810"/>
        <end position="829"/>
    </location>
</feature>
<dbReference type="KEGG" id="clx:CLAN_1020"/>
<protein>
    <submittedName>
        <fullName evidence="9">Cytochrome c biogenesis protein</fullName>
    </submittedName>
</protein>
<accession>A0A1X9SNC9</accession>
<feature type="transmembrane region" description="Helical" evidence="6">
    <location>
        <begin position="896"/>
        <end position="917"/>
    </location>
</feature>
<dbReference type="GO" id="GO:0020037">
    <property type="term" value="F:heme binding"/>
    <property type="evidence" value="ECO:0007669"/>
    <property type="project" value="InterPro"/>
</dbReference>
<reference evidence="10" key="1">
    <citation type="journal article" date="2017" name="Genome Biol. Evol.">
        <title>Comparative Genomic Analysis Identifies a Campylobacter Clade Deficient in Selenium Metabolism.</title>
        <authorList>
            <person name="Miller W.G."/>
            <person name="Yee E."/>
            <person name="Lopes B.S."/>
            <person name="Chapman M.H."/>
            <person name="Huynh S."/>
            <person name="Bono J.L."/>
            <person name="Parker C.T."/>
            <person name="Strachan N.J.C."/>
            <person name="Forbes K.J."/>
        </authorList>
    </citation>
    <scope>NUCLEOTIDE SEQUENCE [LARGE SCALE GENOMIC DNA]</scope>
    <source>
        <strain evidence="10">NCTC 13004</strain>
    </source>
</reference>
<feature type="domain" description="Cytochrome c assembly protein" evidence="7">
    <location>
        <begin position="781"/>
        <end position="985"/>
    </location>
</feature>
<evidence type="ECO:0000256" key="5">
    <source>
        <dbReference type="ARBA" id="ARBA00023136"/>
    </source>
</evidence>
<dbReference type="InterPro" id="IPR002541">
    <property type="entry name" value="Cyt_c_assembly"/>
</dbReference>
<gene>
    <name evidence="9" type="primary">ccsBA</name>
    <name evidence="9" type="ORF">CLAN_1020</name>
</gene>
<feature type="transmembrane region" description="Helical" evidence="6">
    <location>
        <begin position="997"/>
        <end position="1014"/>
    </location>
</feature>
<feature type="transmembrane region" description="Helical" evidence="6">
    <location>
        <begin position="724"/>
        <end position="741"/>
    </location>
</feature>
<organism evidence="9 10">
    <name type="scientific">Campylobacter lanienae NCTC 13004</name>
    <dbReference type="NCBI Taxonomy" id="1031753"/>
    <lineage>
        <taxon>Bacteria</taxon>
        <taxon>Pseudomonadati</taxon>
        <taxon>Campylobacterota</taxon>
        <taxon>Epsilonproteobacteria</taxon>
        <taxon>Campylobacterales</taxon>
        <taxon>Campylobacteraceae</taxon>
        <taxon>Campylobacter</taxon>
    </lineage>
</organism>
<dbReference type="GeneID" id="46921491"/>
<dbReference type="Proteomes" id="UP000202031">
    <property type="component" value="Chromosome"/>
</dbReference>
<feature type="transmembrane region" description="Helical" evidence="6">
    <location>
        <begin position="932"/>
        <end position="950"/>
    </location>
</feature>
<feature type="transmembrane region" description="Helical" evidence="6">
    <location>
        <begin position="458"/>
        <end position="478"/>
    </location>
</feature>
<feature type="transmembrane region" description="Helical" evidence="6">
    <location>
        <begin position="957"/>
        <end position="977"/>
    </location>
</feature>
<dbReference type="EMBL" id="CP015578">
    <property type="protein sequence ID" value="ARQ97757.1"/>
    <property type="molecule type" value="Genomic_DNA"/>
</dbReference>
<dbReference type="RefSeq" id="WP_100590751.1">
    <property type="nucleotide sequence ID" value="NZ_CP015578.1"/>
</dbReference>
<feature type="transmembrane region" description="Helical" evidence="6">
    <location>
        <begin position="753"/>
        <end position="775"/>
    </location>
</feature>
<dbReference type="PANTHER" id="PTHR30071">
    <property type="entry name" value="HEME EXPORTER PROTEIN C"/>
    <property type="match status" value="1"/>
</dbReference>
<feature type="transmembrane region" description="Helical" evidence="6">
    <location>
        <begin position="420"/>
        <end position="438"/>
    </location>
</feature>
<feature type="domain" description="ResB-like" evidence="8">
    <location>
        <begin position="341"/>
        <end position="404"/>
    </location>
</feature>
<evidence type="ECO:0000256" key="4">
    <source>
        <dbReference type="ARBA" id="ARBA00022989"/>
    </source>
</evidence>
<evidence type="ECO:0000313" key="10">
    <source>
        <dbReference type="Proteomes" id="UP000202031"/>
    </source>
</evidence>
<keyword evidence="4 6" id="KW-1133">Transmembrane helix</keyword>
<name>A0A1X9SNC9_9BACT</name>
<comment type="subcellular location">
    <subcellularLocation>
        <location evidence="1">Membrane</location>
        <topology evidence="1">Multi-pass membrane protein</topology>
    </subcellularLocation>
</comment>
<dbReference type="Pfam" id="PF05140">
    <property type="entry name" value="ResB"/>
    <property type="match status" value="1"/>
</dbReference>
<keyword evidence="3" id="KW-0201">Cytochrome c-type biogenesis</keyword>
<keyword evidence="2 6" id="KW-0812">Transmembrane</keyword>